<dbReference type="UniPathway" id="UPA00058">
    <property type="reaction ID" value="UER00102"/>
</dbReference>
<accession>A0A5J4YS14</accession>
<comment type="function">
    <text evidence="5">Catalyzes the condensation of acetyl-CoA with acetoacetyl-CoA to form HMG-CoA.</text>
</comment>
<comment type="catalytic activity">
    <reaction evidence="5">
        <text>acetoacetyl-CoA + acetyl-CoA + H2O = (3S)-3-hydroxy-3-methylglutaryl-CoA + CoA + H(+)</text>
        <dbReference type="Rhea" id="RHEA:10188"/>
        <dbReference type="ChEBI" id="CHEBI:15377"/>
        <dbReference type="ChEBI" id="CHEBI:15378"/>
        <dbReference type="ChEBI" id="CHEBI:43074"/>
        <dbReference type="ChEBI" id="CHEBI:57286"/>
        <dbReference type="ChEBI" id="CHEBI:57287"/>
        <dbReference type="ChEBI" id="CHEBI:57288"/>
        <dbReference type="EC" id="2.3.3.10"/>
    </reaction>
</comment>
<evidence type="ECO:0000256" key="5">
    <source>
        <dbReference type="RuleBase" id="RU364071"/>
    </source>
</evidence>
<dbReference type="PANTHER" id="PTHR43323">
    <property type="entry name" value="3-HYDROXY-3-METHYLGLUTARYL COENZYME A SYNTHASE"/>
    <property type="match status" value="1"/>
</dbReference>
<protein>
    <recommendedName>
        <fullName evidence="5">Hydroxymethylglutaryl-CoA synthase</fullName>
        <shortName evidence="5">HMG-CoA synthase</shortName>
        <ecNumber evidence="5">2.3.3.10</ecNumber>
    </recommendedName>
    <alternativeName>
        <fullName evidence="5">3-hydroxy-3-methylglutaryl coenzyme A synthase</fullName>
    </alternativeName>
</protein>
<comment type="caution">
    <text evidence="8">The sequence shown here is derived from an EMBL/GenBank/DDBJ whole genome shotgun (WGS) entry which is preliminary data.</text>
</comment>
<name>A0A5J4YS14_PORPP</name>
<dbReference type="NCBIfam" id="TIGR01833">
    <property type="entry name" value="HMG-CoA-S_euk"/>
    <property type="match status" value="1"/>
</dbReference>
<keyword evidence="5" id="KW-0443">Lipid metabolism</keyword>
<dbReference type="Pfam" id="PF08540">
    <property type="entry name" value="HMG_CoA_synt_C"/>
    <property type="match status" value="1"/>
</dbReference>
<keyword evidence="5" id="KW-0752">Steroid biosynthesis</keyword>
<evidence type="ECO:0000256" key="3">
    <source>
        <dbReference type="PIRSR" id="PIRSR610122-1"/>
    </source>
</evidence>
<dbReference type="Gene3D" id="3.40.47.10">
    <property type="match status" value="1"/>
</dbReference>
<feature type="binding site" evidence="4">
    <location>
        <position position="267"/>
    </location>
    <ligand>
        <name>CoA</name>
        <dbReference type="ChEBI" id="CHEBI:57287"/>
    </ligand>
</feature>
<dbReference type="CDD" id="cd00827">
    <property type="entry name" value="init_cond_enzymes"/>
    <property type="match status" value="1"/>
</dbReference>
<feature type="active site" description="Acyl-thioester intermediate" evidence="3">
    <location>
        <position position="126"/>
    </location>
</feature>
<feature type="domain" description="Hydroxymethylglutaryl-coenzyme A synthase N-terminal" evidence="6">
    <location>
        <begin position="12"/>
        <end position="182"/>
    </location>
</feature>
<dbReference type="GO" id="GO:0006084">
    <property type="term" value="P:acetyl-CoA metabolic process"/>
    <property type="evidence" value="ECO:0007669"/>
    <property type="project" value="InterPro"/>
</dbReference>
<dbReference type="Pfam" id="PF01154">
    <property type="entry name" value="HMG_CoA_synt_N"/>
    <property type="match status" value="1"/>
</dbReference>
<dbReference type="SUPFAM" id="SSF53901">
    <property type="entry name" value="Thiolase-like"/>
    <property type="match status" value="2"/>
</dbReference>
<dbReference type="EC" id="2.3.3.10" evidence="5"/>
<dbReference type="AlphaFoldDB" id="A0A5J4YS14"/>
<comment type="pathway">
    <text evidence="5">Metabolic intermediate biosynthesis; (R)-mevalonate biosynthesis; (R)-mevalonate from acetyl-CoA: step 2/3.</text>
</comment>
<evidence type="ECO:0000256" key="1">
    <source>
        <dbReference type="ARBA" id="ARBA00007061"/>
    </source>
</evidence>
<evidence type="ECO:0000256" key="4">
    <source>
        <dbReference type="PIRSR" id="PIRSR610122-2"/>
    </source>
</evidence>
<keyword evidence="5" id="KW-0753">Steroid metabolism</keyword>
<feature type="active site" description="Proton donor/acceptor" evidence="3">
    <location>
        <position position="92"/>
    </location>
</feature>
<dbReference type="GO" id="GO:0016126">
    <property type="term" value="P:sterol biosynthetic process"/>
    <property type="evidence" value="ECO:0007669"/>
    <property type="project" value="UniProtKB-KW"/>
</dbReference>
<dbReference type="InterPro" id="IPR013746">
    <property type="entry name" value="HMG_CoA_synt_C_dom"/>
</dbReference>
<dbReference type="GO" id="GO:0010142">
    <property type="term" value="P:farnesyl diphosphate biosynthetic process, mevalonate pathway"/>
    <property type="evidence" value="ECO:0007669"/>
    <property type="project" value="InterPro"/>
</dbReference>
<keyword evidence="2 5" id="KW-0808">Transferase</keyword>
<keyword evidence="5" id="KW-1207">Sterol metabolism</keyword>
<evidence type="ECO:0000313" key="8">
    <source>
        <dbReference type="EMBL" id="KAA8493700.1"/>
    </source>
</evidence>
<dbReference type="Proteomes" id="UP000324585">
    <property type="component" value="Unassembled WGS sequence"/>
</dbReference>
<dbReference type="OMA" id="DDAYNWI"/>
<evidence type="ECO:0000259" key="7">
    <source>
        <dbReference type="Pfam" id="PF08540"/>
    </source>
</evidence>
<feature type="domain" description="Hydroxymethylglutaryl-coenzyme A synthase C-terminal" evidence="7">
    <location>
        <begin position="184"/>
        <end position="443"/>
    </location>
</feature>
<evidence type="ECO:0000256" key="2">
    <source>
        <dbReference type="ARBA" id="ARBA00022679"/>
    </source>
</evidence>
<dbReference type="PANTHER" id="PTHR43323:SF2">
    <property type="entry name" value="HYDROXYMETHYLGLUTARYL-COA SYNTHASE"/>
    <property type="match status" value="1"/>
</dbReference>
<dbReference type="EMBL" id="VRMN01000006">
    <property type="protein sequence ID" value="KAA8493700.1"/>
    <property type="molecule type" value="Genomic_DNA"/>
</dbReference>
<gene>
    <name evidence="8" type="ORF">FVE85_4837</name>
</gene>
<comment type="similarity">
    <text evidence="1 5">Belongs to the thiolase-like superfamily. HMG-CoA synthase family.</text>
</comment>
<dbReference type="GO" id="GO:0004421">
    <property type="term" value="F:hydroxymethylglutaryl-CoA synthase activity"/>
    <property type="evidence" value="ECO:0007669"/>
    <property type="project" value="UniProtKB-EC"/>
</dbReference>
<feature type="binding site" evidence="4">
    <location>
        <position position="263"/>
    </location>
    <ligand>
        <name>CoA</name>
        <dbReference type="ChEBI" id="CHEBI:57287"/>
    </ligand>
</feature>
<evidence type="ECO:0000259" key="6">
    <source>
        <dbReference type="Pfam" id="PF01154"/>
    </source>
</evidence>
<keyword evidence="9" id="KW-1185">Reference proteome</keyword>
<dbReference type="InterPro" id="IPR013528">
    <property type="entry name" value="HMG_CoA_synth_N"/>
</dbReference>
<keyword evidence="5" id="KW-0444">Lipid biosynthesis</keyword>
<organism evidence="8 9">
    <name type="scientific">Porphyridium purpureum</name>
    <name type="common">Red alga</name>
    <name type="synonym">Porphyridium cruentum</name>
    <dbReference type="NCBI Taxonomy" id="35688"/>
    <lineage>
        <taxon>Eukaryota</taxon>
        <taxon>Rhodophyta</taxon>
        <taxon>Bangiophyceae</taxon>
        <taxon>Porphyridiales</taxon>
        <taxon>Porphyridiaceae</taxon>
        <taxon>Porphyridium</taxon>
    </lineage>
</organism>
<keyword evidence="5" id="KW-0756">Sterol biosynthesis</keyword>
<sequence length="444" mass="49054">METGGIPQGGAKYVGIQAVQVYVPRLCVQMQELERFDAASSGKYVTGLGQESMHFCDDNEDVHSLSLTVVSQLLERYGIDPKMVGRVEVGTESAVDRSKSVKSVIMSLFEASGNGEVDGLDCTNACYGGTAALFNTVAWMESSLWDGRLGIVVCADIATYAPGPARCTGGAGAVALLIAPNAALVLEPALRSTWMGHSYDFYKPVGDTSEYPILFGEETLSCFFNALDTCYGRFRQRAEKFLGRPFDVGSDVDFLLFHAPFNKLVRKSVARLAFLEDNGSLAEHAGTNKECWDRATQHKYLESTKTMYEQKVHAGAWVAKRIGNCYTASLYISLAAALESQRAVPGCRILLYSFGSGFASCMYSLKIRSALMRPQRDHGEPSLQALLEKRVVCSPEQFTKAMQRREQAWRERPYHPVSGLAEPVESTFYLEAVDEFGRRSYRQR</sequence>
<feature type="active site" description="Proton donor/acceptor" evidence="3">
    <location>
        <position position="258"/>
    </location>
</feature>
<proteinExistence type="inferred from homology"/>
<dbReference type="InterPro" id="IPR016039">
    <property type="entry name" value="Thiolase-like"/>
</dbReference>
<reference evidence="9" key="1">
    <citation type="journal article" date="2019" name="Nat. Commun.">
        <title>Expansion of phycobilisome linker gene families in mesophilic red algae.</title>
        <authorList>
            <person name="Lee J."/>
            <person name="Kim D."/>
            <person name="Bhattacharya D."/>
            <person name="Yoon H.S."/>
        </authorList>
    </citation>
    <scope>NUCLEOTIDE SEQUENCE [LARGE SCALE GENOMIC DNA]</scope>
    <source>
        <strain evidence="9">CCMP 1328</strain>
    </source>
</reference>
<dbReference type="InterPro" id="IPR010122">
    <property type="entry name" value="HMG_CoA_synthase_euk"/>
</dbReference>
<evidence type="ECO:0000313" key="9">
    <source>
        <dbReference type="Proteomes" id="UP000324585"/>
    </source>
</evidence>
<dbReference type="OrthoDB" id="1269963at2759"/>